<comment type="caution">
    <text evidence="1">The sequence shown here is derived from an EMBL/GenBank/DDBJ whole genome shotgun (WGS) entry which is preliminary data.</text>
</comment>
<name>A0ABW6S6K6_9NOCA</name>
<accession>A0ABW6S6K6</accession>
<organism evidence="1 2">
    <name type="scientific">Nocardia jiangxiensis</name>
    <dbReference type="NCBI Taxonomy" id="282685"/>
    <lineage>
        <taxon>Bacteria</taxon>
        <taxon>Bacillati</taxon>
        <taxon>Actinomycetota</taxon>
        <taxon>Actinomycetes</taxon>
        <taxon>Mycobacteriales</taxon>
        <taxon>Nocardiaceae</taxon>
        <taxon>Nocardia</taxon>
    </lineage>
</organism>
<dbReference type="EMBL" id="JBIAQY010000011">
    <property type="protein sequence ID" value="MFF3571931.1"/>
    <property type="molecule type" value="Genomic_DNA"/>
</dbReference>
<proteinExistence type="predicted"/>
<protein>
    <submittedName>
        <fullName evidence="1">Uncharacterized protein</fullName>
    </submittedName>
</protein>
<reference evidence="1 2" key="1">
    <citation type="submission" date="2024-10" db="EMBL/GenBank/DDBJ databases">
        <title>The Natural Products Discovery Center: Release of the First 8490 Sequenced Strains for Exploring Actinobacteria Biosynthetic Diversity.</title>
        <authorList>
            <person name="Kalkreuter E."/>
            <person name="Kautsar S.A."/>
            <person name="Yang D."/>
            <person name="Bader C.D."/>
            <person name="Teijaro C.N."/>
            <person name="Fluegel L."/>
            <person name="Davis C.M."/>
            <person name="Simpson J.R."/>
            <person name="Lauterbach L."/>
            <person name="Steele A.D."/>
            <person name="Gui C."/>
            <person name="Meng S."/>
            <person name="Li G."/>
            <person name="Viehrig K."/>
            <person name="Ye F."/>
            <person name="Su P."/>
            <person name="Kiefer A.F."/>
            <person name="Nichols A."/>
            <person name="Cepeda A.J."/>
            <person name="Yan W."/>
            <person name="Fan B."/>
            <person name="Jiang Y."/>
            <person name="Adhikari A."/>
            <person name="Zheng C.-J."/>
            <person name="Schuster L."/>
            <person name="Cowan T.M."/>
            <person name="Smanski M.J."/>
            <person name="Chevrette M.G."/>
            <person name="De Carvalho L.P.S."/>
            <person name="Shen B."/>
        </authorList>
    </citation>
    <scope>NUCLEOTIDE SEQUENCE [LARGE SCALE GENOMIC DNA]</scope>
    <source>
        <strain evidence="1 2">NPDC002593</strain>
    </source>
</reference>
<dbReference type="Proteomes" id="UP001601992">
    <property type="component" value="Unassembled WGS sequence"/>
</dbReference>
<dbReference type="RefSeq" id="WP_387405613.1">
    <property type="nucleotide sequence ID" value="NZ_JBIAQY010000011.1"/>
</dbReference>
<keyword evidence="2" id="KW-1185">Reference proteome</keyword>
<evidence type="ECO:0000313" key="2">
    <source>
        <dbReference type="Proteomes" id="UP001601992"/>
    </source>
</evidence>
<sequence length="46" mass="4908">MNSSAIAATGSRKAYGHMMIRNDAEMRNDALAICRTPSRPVAGEKG</sequence>
<evidence type="ECO:0000313" key="1">
    <source>
        <dbReference type="EMBL" id="MFF3571931.1"/>
    </source>
</evidence>
<gene>
    <name evidence="1" type="ORF">ACFYXQ_29530</name>
</gene>